<dbReference type="GO" id="GO:0005783">
    <property type="term" value="C:endoplasmic reticulum"/>
    <property type="evidence" value="ECO:0007669"/>
    <property type="project" value="TreeGrafter"/>
</dbReference>
<dbReference type="Pfam" id="PF01027">
    <property type="entry name" value="Bax1-I"/>
    <property type="match status" value="1"/>
</dbReference>
<feature type="compositionally biased region" description="Polar residues" evidence="6">
    <location>
        <begin position="41"/>
        <end position="55"/>
    </location>
</feature>
<evidence type="ECO:0000256" key="6">
    <source>
        <dbReference type="SAM" id="MobiDB-lite"/>
    </source>
</evidence>
<protein>
    <submittedName>
        <fullName evidence="8">Uncharacterized protein</fullName>
    </submittedName>
</protein>
<feature type="compositionally biased region" description="Low complexity" evidence="6">
    <location>
        <begin position="10"/>
        <end position="40"/>
    </location>
</feature>
<evidence type="ECO:0000256" key="1">
    <source>
        <dbReference type="ARBA" id="ARBA00004141"/>
    </source>
</evidence>
<dbReference type="AlphaFoldDB" id="A0A914DTP7"/>
<keyword evidence="2 5" id="KW-0812">Transmembrane</keyword>
<comment type="similarity">
    <text evidence="5">Belongs to the BI1 family.</text>
</comment>
<reference evidence="8" key="1">
    <citation type="submission" date="2022-11" db="UniProtKB">
        <authorList>
            <consortium name="WormBaseParasite"/>
        </authorList>
    </citation>
    <scope>IDENTIFICATION</scope>
</reference>
<accession>A0A914DTP7</accession>
<dbReference type="GO" id="GO:2001234">
    <property type="term" value="P:negative regulation of apoptotic signaling pathway"/>
    <property type="evidence" value="ECO:0007669"/>
    <property type="project" value="TreeGrafter"/>
</dbReference>
<feature type="region of interest" description="Disordered" evidence="6">
    <location>
        <begin position="1"/>
        <end position="61"/>
    </location>
</feature>
<keyword evidence="7" id="KW-1185">Reference proteome</keyword>
<dbReference type="Proteomes" id="UP000887540">
    <property type="component" value="Unplaced"/>
</dbReference>
<dbReference type="CDD" id="cd10428">
    <property type="entry name" value="LFG_like"/>
    <property type="match status" value="1"/>
</dbReference>
<evidence type="ECO:0000313" key="7">
    <source>
        <dbReference type="Proteomes" id="UP000887540"/>
    </source>
</evidence>
<dbReference type="WBParaSite" id="ACRNAN_scaffold406.g31067.t1">
    <property type="protein sequence ID" value="ACRNAN_scaffold406.g31067.t1"/>
    <property type="gene ID" value="ACRNAN_scaffold406.g31067"/>
</dbReference>
<feature type="transmembrane region" description="Helical" evidence="5">
    <location>
        <begin position="236"/>
        <end position="253"/>
    </location>
</feature>
<name>A0A914DTP7_9BILA</name>
<evidence type="ECO:0000313" key="8">
    <source>
        <dbReference type="WBParaSite" id="ACRNAN_scaffold406.g31067.t1"/>
    </source>
</evidence>
<comment type="subcellular location">
    <subcellularLocation>
        <location evidence="1">Membrane</location>
        <topology evidence="1">Multi-pass membrane protein</topology>
    </subcellularLocation>
</comment>
<evidence type="ECO:0000256" key="5">
    <source>
        <dbReference type="RuleBase" id="RU004379"/>
    </source>
</evidence>
<dbReference type="PANTHER" id="PTHR23291">
    <property type="entry name" value="BAX INHIBITOR-RELATED"/>
    <property type="match status" value="1"/>
</dbReference>
<dbReference type="GO" id="GO:0005794">
    <property type="term" value="C:Golgi apparatus"/>
    <property type="evidence" value="ECO:0007669"/>
    <property type="project" value="TreeGrafter"/>
</dbReference>
<evidence type="ECO:0000256" key="4">
    <source>
        <dbReference type="ARBA" id="ARBA00023136"/>
    </source>
</evidence>
<evidence type="ECO:0000256" key="2">
    <source>
        <dbReference type="ARBA" id="ARBA00022692"/>
    </source>
</evidence>
<feature type="transmembrane region" description="Helical" evidence="5">
    <location>
        <begin position="207"/>
        <end position="230"/>
    </location>
</feature>
<feature type="transmembrane region" description="Helical" evidence="5">
    <location>
        <begin position="121"/>
        <end position="140"/>
    </location>
</feature>
<organism evidence="7 8">
    <name type="scientific">Acrobeloides nanus</name>
    <dbReference type="NCBI Taxonomy" id="290746"/>
    <lineage>
        <taxon>Eukaryota</taxon>
        <taxon>Metazoa</taxon>
        <taxon>Ecdysozoa</taxon>
        <taxon>Nematoda</taxon>
        <taxon>Chromadorea</taxon>
        <taxon>Rhabditida</taxon>
        <taxon>Tylenchina</taxon>
        <taxon>Cephalobomorpha</taxon>
        <taxon>Cephaloboidea</taxon>
        <taxon>Cephalobidae</taxon>
        <taxon>Acrobeloides</taxon>
    </lineage>
</organism>
<dbReference type="InterPro" id="IPR006214">
    <property type="entry name" value="Bax_inhibitor_1-related"/>
</dbReference>
<feature type="transmembrane region" description="Helical" evidence="5">
    <location>
        <begin position="86"/>
        <end position="106"/>
    </location>
</feature>
<feature type="transmembrane region" description="Helical" evidence="5">
    <location>
        <begin position="147"/>
        <end position="170"/>
    </location>
</feature>
<proteinExistence type="inferred from homology"/>
<keyword evidence="4 5" id="KW-0472">Membrane</keyword>
<sequence length="294" mass="33313">MAYNSPPPYGNQQQYPQQYLQQNPSQPYPNQQSYPNQNQNVGWNQNISNGGQQNPTAPPQNIEDGLPKANFGFNEKSIRQAFIRKVFILVTIMLAIVAIMTAIPFIDTSKNFKNYIQHHVWIYYVSYAAFIVVYLLLICVETIRRSFPVNIIFAGILTLSIGYMTMMITAMYTVESVLICLVILTISCAVIIIFASQTKIDFTSKLGYIFVFGLFVFILGIVAVVVLVVFKVHWLYMVYAGLAAILFMFYLAIDVQMIMGGKKYEVSSEDYIFAAIQIRYARANQICSAVQICP</sequence>
<dbReference type="PANTHER" id="PTHR23291:SF127">
    <property type="entry name" value="PROTEIN LIFEGUARD 1-LIKE"/>
    <property type="match status" value="1"/>
</dbReference>
<evidence type="ECO:0000256" key="3">
    <source>
        <dbReference type="ARBA" id="ARBA00022989"/>
    </source>
</evidence>
<feature type="transmembrane region" description="Helical" evidence="5">
    <location>
        <begin position="176"/>
        <end position="195"/>
    </location>
</feature>
<dbReference type="GO" id="GO:0016020">
    <property type="term" value="C:membrane"/>
    <property type="evidence" value="ECO:0007669"/>
    <property type="project" value="UniProtKB-SubCell"/>
</dbReference>
<keyword evidence="3 5" id="KW-1133">Transmembrane helix</keyword>